<dbReference type="PANTHER" id="PTHR37928:SF2">
    <property type="entry name" value="GPI ANCHORED CFEM DOMAIN PROTEIN (AFU_ORTHOLOGUE AFUA_6G10580)"/>
    <property type="match status" value="1"/>
</dbReference>
<dbReference type="RefSeq" id="XP_025339514.1">
    <property type="nucleotide sequence ID" value="XM_025480041.1"/>
</dbReference>
<keyword evidence="13" id="KW-0325">Glycoprotein</keyword>
<dbReference type="GO" id="GO:0005576">
    <property type="term" value="C:extracellular region"/>
    <property type="evidence" value="ECO:0007669"/>
    <property type="project" value="UniProtKB-SubCell"/>
</dbReference>
<comment type="subcellular location">
    <subcellularLocation>
        <location evidence="1">Cell membrane</location>
        <topology evidence="1">Lipid-anchor</topology>
        <topology evidence="1">GPI-anchor</topology>
    </subcellularLocation>
    <subcellularLocation>
        <location evidence="2">Secreted</location>
    </subcellularLocation>
</comment>
<dbReference type="SMART" id="SM00747">
    <property type="entry name" value="CFEM"/>
    <property type="match status" value="1"/>
</dbReference>
<evidence type="ECO:0000256" key="10">
    <source>
        <dbReference type="ARBA" id="ARBA00023004"/>
    </source>
</evidence>
<evidence type="ECO:0000256" key="2">
    <source>
        <dbReference type="ARBA" id="ARBA00004613"/>
    </source>
</evidence>
<feature type="disulfide bond" evidence="15">
    <location>
        <begin position="56"/>
        <end position="63"/>
    </location>
</feature>
<evidence type="ECO:0000256" key="16">
    <source>
        <dbReference type="SAM" id="MobiDB-lite"/>
    </source>
</evidence>
<evidence type="ECO:0000256" key="15">
    <source>
        <dbReference type="PROSITE-ProRule" id="PRU01356"/>
    </source>
</evidence>
<evidence type="ECO:0000256" key="9">
    <source>
        <dbReference type="ARBA" id="ARBA00022729"/>
    </source>
</evidence>
<comment type="similarity">
    <text evidence="3">Belongs to the RBT5 family.</text>
</comment>
<dbReference type="GO" id="GO:0098552">
    <property type="term" value="C:side of membrane"/>
    <property type="evidence" value="ECO:0007669"/>
    <property type="project" value="UniProtKB-KW"/>
</dbReference>
<evidence type="ECO:0000256" key="4">
    <source>
        <dbReference type="ARBA" id="ARBA00022475"/>
    </source>
</evidence>
<dbReference type="Proteomes" id="UP000244406">
    <property type="component" value="Unassembled WGS sequence"/>
</dbReference>
<dbReference type="EMBL" id="PKFP01000008">
    <property type="protein sequence ID" value="PVH18574.1"/>
    <property type="molecule type" value="Genomic_DNA"/>
</dbReference>
<dbReference type="GO" id="GO:0046872">
    <property type="term" value="F:metal ion binding"/>
    <property type="evidence" value="ECO:0007669"/>
    <property type="project" value="UniProtKB-UniRule"/>
</dbReference>
<keyword evidence="19" id="KW-1185">Reference proteome</keyword>
<keyword evidence="8 15" id="KW-0479">Metal-binding</keyword>
<protein>
    <recommendedName>
        <fullName evidence="17">CFEM domain-containing protein</fullName>
    </recommendedName>
</protein>
<feature type="region of interest" description="Disordered" evidence="16">
    <location>
        <begin position="169"/>
        <end position="192"/>
    </location>
</feature>
<keyword evidence="5" id="KW-0964">Secreted</keyword>
<evidence type="ECO:0000256" key="7">
    <source>
        <dbReference type="ARBA" id="ARBA00022622"/>
    </source>
</evidence>
<comment type="caution">
    <text evidence="18">The sequence shown here is derived from an EMBL/GenBank/DDBJ whole genome shotgun (WGS) entry which is preliminary data.</text>
</comment>
<keyword evidence="14" id="KW-0449">Lipoprotein</keyword>
<proteinExistence type="inferred from homology"/>
<feature type="disulfide bond" evidence="15">
    <location>
        <begin position="46"/>
        <end position="77"/>
    </location>
</feature>
<reference evidence="18 19" key="1">
    <citation type="submission" date="2017-12" db="EMBL/GenBank/DDBJ databases">
        <title>Genome Sequence of the Amphotericin B-resistant Candida duobushaemulonii strain, B09383.</title>
        <authorList>
            <person name="Chow N.A."/>
            <person name="Gade L."/>
            <person name="Batra D."/>
            <person name="Rowe L.A."/>
            <person name="Loparev V.N."/>
            <person name="Litvintseva A.P."/>
        </authorList>
    </citation>
    <scope>NUCLEOTIDE SEQUENCE [LARGE SCALE GENOMIC DNA]</scope>
    <source>
        <strain evidence="18 19">B09383</strain>
    </source>
</reference>
<evidence type="ECO:0000256" key="14">
    <source>
        <dbReference type="ARBA" id="ARBA00023288"/>
    </source>
</evidence>
<dbReference type="GO" id="GO:0005886">
    <property type="term" value="C:plasma membrane"/>
    <property type="evidence" value="ECO:0007669"/>
    <property type="project" value="UniProtKB-SubCell"/>
</dbReference>
<evidence type="ECO:0000313" key="19">
    <source>
        <dbReference type="Proteomes" id="UP000244406"/>
    </source>
</evidence>
<dbReference type="VEuPathDB" id="FungiDB:CXQ87_001505"/>
<dbReference type="GeneID" id="37001505"/>
<evidence type="ECO:0000313" key="18">
    <source>
        <dbReference type="EMBL" id="PVH18574.1"/>
    </source>
</evidence>
<evidence type="ECO:0000256" key="8">
    <source>
        <dbReference type="ARBA" id="ARBA00022723"/>
    </source>
</evidence>
<evidence type="ECO:0000256" key="12">
    <source>
        <dbReference type="ARBA" id="ARBA00023157"/>
    </source>
</evidence>
<dbReference type="PROSITE" id="PS52012">
    <property type="entry name" value="CFEM"/>
    <property type="match status" value="1"/>
</dbReference>
<dbReference type="AlphaFoldDB" id="A0A2V1ALL7"/>
<evidence type="ECO:0000256" key="6">
    <source>
        <dbReference type="ARBA" id="ARBA00022617"/>
    </source>
</evidence>
<dbReference type="Pfam" id="PF05730">
    <property type="entry name" value="CFEM"/>
    <property type="match status" value="1"/>
</dbReference>
<keyword evidence="6 15" id="KW-0349">Heme</keyword>
<evidence type="ECO:0000256" key="5">
    <source>
        <dbReference type="ARBA" id="ARBA00022525"/>
    </source>
</evidence>
<evidence type="ECO:0000256" key="3">
    <source>
        <dbReference type="ARBA" id="ARBA00010031"/>
    </source>
</evidence>
<feature type="disulfide bond" evidence="15">
    <location>
        <begin position="65"/>
        <end position="98"/>
    </location>
</feature>
<keyword evidence="9" id="KW-0732">Signal</keyword>
<keyword evidence="4" id="KW-1003">Cell membrane</keyword>
<sequence>MLPFVFLLSGALASQWDTYPSVPKSASINGFADPIYSKLPECAKECVTLSTKSTPCPYWDTGCFCVMPQWSGLVGSCFAEKCQGSDVASATSLAYSLCESVGANIWMMPASISTELSSAAGTWQVAAATTKDSDFGDNGNKKISGTNVVTGSASTSSIESASSVAAGVTGGANNTNSSGNSTDGSSSSDSGASVQQTGIAALVLVALLSMLH</sequence>
<accession>A0A2V1ALL7</accession>
<feature type="disulfide bond" evidence="15">
    <location>
        <begin position="42"/>
        <end position="82"/>
    </location>
</feature>
<keyword evidence="10 15" id="KW-0408">Iron</keyword>
<dbReference type="InterPro" id="IPR008427">
    <property type="entry name" value="Extracellular_membr_CFEM_dom"/>
</dbReference>
<keyword evidence="7" id="KW-0336">GPI-anchor</keyword>
<dbReference type="InterPro" id="IPR051735">
    <property type="entry name" value="CFEM_domain"/>
</dbReference>
<organism evidence="18 19">
    <name type="scientific">Candidozyma duobushaemuli</name>
    <dbReference type="NCBI Taxonomy" id="1231522"/>
    <lineage>
        <taxon>Eukaryota</taxon>
        <taxon>Fungi</taxon>
        <taxon>Dikarya</taxon>
        <taxon>Ascomycota</taxon>
        <taxon>Saccharomycotina</taxon>
        <taxon>Pichiomycetes</taxon>
        <taxon>Metschnikowiaceae</taxon>
        <taxon>Candidozyma</taxon>
    </lineage>
</organism>
<dbReference type="PANTHER" id="PTHR37928">
    <property type="entry name" value="CFEM DOMAIN PROTEIN (AFU_ORTHOLOGUE AFUA_6G14090)"/>
    <property type="match status" value="1"/>
</dbReference>
<gene>
    <name evidence="18" type="ORF">CXQ87_001505</name>
</gene>
<keyword evidence="12 15" id="KW-1015">Disulfide bond</keyword>
<evidence type="ECO:0000256" key="13">
    <source>
        <dbReference type="ARBA" id="ARBA00023180"/>
    </source>
</evidence>
<evidence type="ECO:0000259" key="17">
    <source>
        <dbReference type="PROSITE" id="PS52012"/>
    </source>
</evidence>
<evidence type="ECO:0000256" key="11">
    <source>
        <dbReference type="ARBA" id="ARBA00023136"/>
    </source>
</evidence>
<feature type="domain" description="CFEM" evidence="17">
    <location>
        <begin position="14"/>
        <end position="123"/>
    </location>
</feature>
<name>A0A2V1ALL7_9ASCO</name>
<evidence type="ECO:0000256" key="1">
    <source>
        <dbReference type="ARBA" id="ARBA00004609"/>
    </source>
</evidence>
<feature type="binding site" description="axial binding residue" evidence="15">
    <location>
        <position position="60"/>
    </location>
    <ligand>
        <name>heme</name>
        <dbReference type="ChEBI" id="CHEBI:30413"/>
    </ligand>
    <ligandPart>
        <name>Fe</name>
        <dbReference type="ChEBI" id="CHEBI:18248"/>
    </ligandPart>
</feature>
<keyword evidence="11" id="KW-0472">Membrane</keyword>